<feature type="domain" description="GST N-terminal" evidence="1">
    <location>
        <begin position="19"/>
        <end position="89"/>
    </location>
</feature>
<dbReference type="Proteomes" id="UP000829685">
    <property type="component" value="Unassembled WGS sequence"/>
</dbReference>
<evidence type="ECO:0008006" key="5">
    <source>
        <dbReference type="Google" id="ProtNLM"/>
    </source>
</evidence>
<evidence type="ECO:0000313" key="3">
    <source>
        <dbReference type="EMBL" id="KAI1871106.1"/>
    </source>
</evidence>
<dbReference type="InterPro" id="IPR036249">
    <property type="entry name" value="Thioredoxin-like_sf"/>
</dbReference>
<keyword evidence="4" id="KW-1185">Reference proteome</keyword>
<feature type="domain" description="Glutathione S-transferase UstS-like C-terminal" evidence="2">
    <location>
        <begin position="130"/>
        <end position="211"/>
    </location>
</feature>
<organism evidence="3 4">
    <name type="scientific">Neoarthrinium moseri</name>
    <dbReference type="NCBI Taxonomy" id="1658444"/>
    <lineage>
        <taxon>Eukaryota</taxon>
        <taxon>Fungi</taxon>
        <taxon>Dikarya</taxon>
        <taxon>Ascomycota</taxon>
        <taxon>Pezizomycotina</taxon>
        <taxon>Sordariomycetes</taxon>
        <taxon>Xylariomycetidae</taxon>
        <taxon>Amphisphaeriales</taxon>
        <taxon>Apiosporaceae</taxon>
        <taxon>Neoarthrinium</taxon>
    </lineage>
</organism>
<sequence>MSQPVILFDLPSRDPCKCWSLNPWKTRLLLNFKGIDYKTEWTEYPDIRVKFQDKFPIPEGAATYTIPTVKLPDGKYITDSIKIAEYIEEHYPSPSIHLDSPYVPKIQKLIATLMELGTGLRGVFLALVPERLLNPKSVDYWMETRSKMLQRPLSELTADERGGKAWDHAAKSLHEVTRLLKENDGPFFAGKTVTYADFYWAGFLLFFQRFGTEVFEKLISCTGDGEGADNVHLKLLEAVKPWSERDDH</sequence>
<accession>A0A9Q0AMC3</accession>
<dbReference type="EMBL" id="JAFIMR010000013">
    <property type="protein sequence ID" value="KAI1871106.1"/>
    <property type="molecule type" value="Genomic_DNA"/>
</dbReference>
<gene>
    <name evidence="3" type="ORF">JX265_006146</name>
</gene>
<dbReference type="SUPFAM" id="SSF47616">
    <property type="entry name" value="GST C-terminal domain-like"/>
    <property type="match status" value="1"/>
</dbReference>
<comment type="caution">
    <text evidence="3">The sequence shown here is derived from an EMBL/GenBank/DDBJ whole genome shotgun (WGS) entry which is preliminary data.</text>
</comment>
<dbReference type="CDD" id="cd03038">
    <property type="entry name" value="GST_N_etherase_LigE"/>
    <property type="match status" value="1"/>
</dbReference>
<evidence type="ECO:0000259" key="2">
    <source>
        <dbReference type="Pfam" id="PF22041"/>
    </source>
</evidence>
<dbReference type="AlphaFoldDB" id="A0A9Q0AMC3"/>
<dbReference type="CDD" id="cd00299">
    <property type="entry name" value="GST_C_family"/>
    <property type="match status" value="1"/>
</dbReference>
<protein>
    <recommendedName>
        <fullName evidence="5">GST N-terminal domain-containing protein</fullName>
    </recommendedName>
</protein>
<dbReference type="OrthoDB" id="4951845at2759"/>
<evidence type="ECO:0000259" key="1">
    <source>
        <dbReference type="Pfam" id="PF13409"/>
    </source>
</evidence>
<dbReference type="InterPro" id="IPR054416">
    <property type="entry name" value="GST_UstS-like_C"/>
</dbReference>
<evidence type="ECO:0000313" key="4">
    <source>
        <dbReference type="Proteomes" id="UP000829685"/>
    </source>
</evidence>
<reference evidence="3" key="1">
    <citation type="submission" date="2021-03" db="EMBL/GenBank/DDBJ databases">
        <title>Revisited historic fungal species revealed as producer of novel bioactive compounds through whole genome sequencing and comparative genomics.</title>
        <authorList>
            <person name="Vignolle G.A."/>
            <person name="Hochenegger N."/>
            <person name="Mach R.L."/>
            <person name="Mach-Aigner A.R."/>
            <person name="Javad Rahimi M."/>
            <person name="Salim K.A."/>
            <person name="Chan C.M."/>
            <person name="Lim L.B.L."/>
            <person name="Cai F."/>
            <person name="Druzhinina I.S."/>
            <person name="U'Ren J.M."/>
            <person name="Derntl C."/>
        </authorList>
    </citation>
    <scope>NUCLEOTIDE SEQUENCE</scope>
    <source>
        <strain evidence="3">TUCIM 5799</strain>
    </source>
</reference>
<dbReference type="Pfam" id="PF22041">
    <property type="entry name" value="GST_C_7"/>
    <property type="match status" value="1"/>
</dbReference>
<name>A0A9Q0AMC3_9PEZI</name>
<dbReference type="Gene3D" id="3.40.30.10">
    <property type="entry name" value="Glutaredoxin"/>
    <property type="match status" value="1"/>
</dbReference>
<dbReference type="SUPFAM" id="SSF52833">
    <property type="entry name" value="Thioredoxin-like"/>
    <property type="match status" value="1"/>
</dbReference>
<dbReference type="InterPro" id="IPR036282">
    <property type="entry name" value="Glutathione-S-Trfase_C_sf"/>
</dbReference>
<dbReference type="InterPro" id="IPR004045">
    <property type="entry name" value="Glutathione_S-Trfase_N"/>
</dbReference>
<dbReference type="Pfam" id="PF13409">
    <property type="entry name" value="GST_N_2"/>
    <property type="match status" value="1"/>
</dbReference>
<proteinExistence type="predicted"/>
<dbReference type="Gene3D" id="1.20.1050.10">
    <property type="match status" value="1"/>
</dbReference>